<gene>
    <name evidence="7" type="ORF">HXX76_006663</name>
</gene>
<organism evidence="7 8">
    <name type="scientific">Chlamydomonas incerta</name>
    <dbReference type="NCBI Taxonomy" id="51695"/>
    <lineage>
        <taxon>Eukaryota</taxon>
        <taxon>Viridiplantae</taxon>
        <taxon>Chlorophyta</taxon>
        <taxon>core chlorophytes</taxon>
        <taxon>Chlorophyceae</taxon>
        <taxon>CS clade</taxon>
        <taxon>Chlamydomonadales</taxon>
        <taxon>Chlamydomonadaceae</taxon>
        <taxon>Chlamydomonas</taxon>
    </lineage>
</organism>
<dbReference type="Gene3D" id="3.40.50.1820">
    <property type="entry name" value="alpha/beta hydrolase"/>
    <property type="match status" value="1"/>
</dbReference>
<evidence type="ECO:0000256" key="2">
    <source>
        <dbReference type="ARBA" id="ARBA00022801"/>
    </source>
</evidence>
<evidence type="ECO:0000313" key="7">
    <source>
        <dbReference type="EMBL" id="KAG2436356.1"/>
    </source>
</evidence>
<evidence type="ECO:0000256" key="3">
    <source>
        <dbReference type="ARBA" id="ARBA00023157"/>
    </source>
</evidence>
<reference evidence="7" key="1">
    <citation type="journal article" date="2020" name="bioRxiv">
        <title>Comparative genomics of Chlamydomonas.</title>
        <authorList>
            <person name="Craig R.J."/>
            <person name="Hasan A.R."/>
            <person name="Ness R.W."/>
            <person name="Keightley P.D."/>
        </authorList>
    </citation>
    <scope>NUCLEOTIDE SEQUENCE</scope>
    <source>
        <strain evidence="7">SAG 7.73</strain>
    </source>
</reference>
<protein>
    <recommendedName>
        <fullName evidence="4">Carboxylic ester hydrolase</fullName>
        <ecNumber evidence="4">3.1.1.-</ecNumber>
    </recommendedName>
</protein>
<feature type="region of interest" description="Disordered" evidence="5">
    <location>
        <begin position="489"/>
        <end position="532"/>
    </location>
</feature>
<keyword evidence="3" id="KW-1015">Disulfide bond</keyword>
<dbReference type="Pfam" id="PF00135">
    <property type="entry name" value="COesterase"/>
    <property type="match status" value="1"/>
</dbReference>
<dbReference type="PROSITE" id="PS00122">
    <property type="entry name" value="CARBOXYLESTERASE_B_1"/>
    <property type="match status" value="1"/>
</dbReference>
<evidence type="ECO:0000313" key="8">
    <source>
        <dbReference type="Proteomes" id="UP000650467"/>
    </source>
</evidence>
<dbReference type="GO" id="GO:0004104">
    <property type="term" value="F:cholinesterase activity"/>
    <property type="evidence" value="ECO:0007669"/>
    <property type="project" value="InterPro"/>
</dbReference>
<feature type="compositionally biased region" description="Pro residues" evidence="5">
    <location>
        <begin position="495"/>
        <end position="511"/>
    </location>
</feature>
<dbReference type="AlphaFoldDB" id="A0A835TDR3"/>
<dbReference type="InterPro" id="IPR019826">
    <property type="entry name" value="Carboxylesterase_B_AS"/>
</dbReference>
<name>A0A835TDR3_CHLIN</name>
<dbReference type="InterPro" id="IPR002018">
    <property type="entry name" value="CarbesteraseB"/>
</dbReference>
<proteinExistence type="inferred from homology"/>
<dbReference type="PANTHER" id="PTHR43918">
    <property type="entry name" value="ACETYLCHOLINESTERASE"/>
    <property type="match status" value="1"/>
</dbReference>
<keyword evidence="2 4" id="KW-0378">Hydrolase</keyword>
<comment type="similarity">
    <text evidence="1 4">Belongs to the type-B carboxylesterase/lipase family.</text>
</comment>
<feature type="domain" description="Carboxylesterase type B" evidence="6">
    <location>
        <begin position="10"/>
        <end position="456"/>
    </location>
</feature>
<comment type="caution">
    <text evidence="7">The sequence shown here is derived from an EMBL/GenBank/DDBJ whole genome shotgun (WGS) entry which is preliminary data.</text>
</comment>
<dbReference type="SUPFAM" id="SSF53474">
    <property type="entry name" value="alpha/beta-Hydrolases"/>
    <property type="match status" value="1"/>
</dbReference>
<sequence length="532" mass="56644">MTLVLAHLQDDSEDCLSLNIWAPANASAGSRLPVRVFIHGGGFQQGTGSSGKFNGCRGAADGNVVMVTINYRLGILGFLALPELKDSTFNGTVGNWGLLDQQLALKWVKDNIAAFGGDPNKVVLYGQSAGAYSVLLHMVATGSKGLFSSAVAFSGSTDAMAVDFLPDAYAKGATTAGNLNCSAETAMSRGFSGVADCLRNGVDAETLVAVSYATFTTTVTYHVPCVDGVMFPKHPLVLTYEGQSAHVPIVLALEALDGVMEILSDVQGGGEPQSGKDLVELLRKFVSIPARFAKQVADQYDAGQFGGSWTAPAVLALTDAGYHCPALRDAINFADQGIPTRMMRIQMARPTYGCSLSLVFGGGLNPEPSVVSTYDAFHGYDVPFTFLLPYGGSELPCNFTDLERQQASFFSGMVSAVAATGAPLPARSASLTAPQLLNLTWPAWTVESQPMLDFNASSPALVEGIIELFPKCMIWNDILQFNIEFNTQRTDDLQSPPPPSVKPKTRAPPPARRSTRPPLWRRYGNMPAPARG</sequence>
<evidence type="ECO:0000256" key="1">
    <source>
        <dbReference type="ARBA" id="ARBA00005964"/>
    </source>
</evidence>
<dbReference type="PRINTS" id="PR00878">
    <property type="entry name" value="CHOLNESTRASE"/>
</dbReference>
<accession>A0A835TDR3</accession>
<dbReference type="InterPro" id="IPR029058">
    <property type="entry name" value="AB_hydrolase_fold"/>
</dbReference>
<dbReference type="EMBL" id="JAEHOC010000013">
    <property type="protein sequence ID" value="KAG2436356.1"/>
    <property type="molecule type" value="Genomic_DNA"/>
</dbReference>
<dbReference type="Proteomes" id="UP000650467">
    <property type="component" value="Unassembled WGS sequence"/>
</dbReference>
<dbReference type="EC" id="3.1.1.-" evidence="4"/>
<dbReference type="InterPro" id="IPR050654">
    <property type="entry name" value="AChE-related_enzymes"/>
</dbReference>
<evidence type="ECO:0000256" key="4">
    <source>
        <dbReference type="RuleBase" id="RU361235"/>
    </source>
</evidence>
<dbReference type="InterPro" id="IPR000997">
    <property type="entry name" value="Cholinesterase"/>
</dbReference>
<dbReference type="PANTHER" id="PTHR43918:SF4">
    <property type="entry name" value="CARBOXYLIC ESTER HYDROLASE"/>
    <property type="match status" value="1"/>
</dbReference>
<evidence type="ECO:0000259" key="6">
    <source>
        <dbReference type="Pfam" id="PF00135"/>
    </source>
</evidence>
<keyword evidence="8" id="KW-1185">Reference proteome</keyword>
<evidence type="ECO:0000256" key="5">
    <source>
        <dbReference type="SAM" id="MobiDB-lite"/>
    </source>
</evidence>
<dbReference type="OrthoDB" id="2012139at2759"/>